<protein>
    <recommendedName>
        <fullName evidence="1">RNA polymerase II assembly factor Rtp1 C-terminal domain-containing protein</fullName>
    </recommendedName>
</protein>
<keyword evidence="3" id="KW-1185">Reference proteome</keyword>
<sequence length="81" mass="8712">MTRILKYVQGTDNDGLVRQHAKDVIEGIESWQMNSLMPAGYSGGGAIEDLSLSGIENLAGLNVTPVRGNANASRPRIEEVE</sequence>
<organism evidence="2 3">
    <name type="scientific">Monilinia laxa</name>
    <name type="common">Brown rot fungus</name>
    <name type="synonym">Sclerotinia laxa</name>
    <dbReference type="NCBI Taxonomy" id="61186"/>
    <lineage>
        <taxon>Eukaryota</taxon>
        <taxon>Fungi</taxon>
        <taxon>Dikarya</taxon>
        <taxon>Ascomycota</taxon>
        <taxon>Pezizomycotina</taxon>
        <taxon>Leotiomycetes</taxon>
        <taxon>Helotiales</taxon>
        <taxon>Sclerotiniaceae</taxon>
        <taxon>Monilinia</taxon>
    </lineage>
</organism>
<evidence type="ECO:0000259" key="1">
    <source>
        <dbReference type="Pfam" id="PF10304"/>
    </source>
</evidence>
<feature type="domain" description="RNA polymerase II assembly factor Rtp1 C-terminal" evidence="1">
    <location>
        <begin position="1"/>
        <end position="29"/>
    </location>
</feature>
<dbReference type="AlphaFoldDB" id="A0A5N6JX60"/>
<dbReference type="Pfam" id="PF10304">
    <property type="entry name" value="RTP1_C2"/>
    <property type="match status" value="1"/>
</dbReference>
<evidence type="ECO:0000313" key="3">
    <source>
        <dbReference type="Proteomes" id="UP000326757"/>
    </source>
</evidence>
<comment type="caution">
    <text evidence="2">The sequence shown here is derived from an EMBL/GenBank/DDBJ whole genome shotgun (WGS) entry which is preliminary data.</text>
</comment>
<name>A0A5N6JX60_MONLA</name>
<dbReference type="InterPro" id="IPR019414">
    <property type="entry name" value="Rtp1_C2"/>
</dbReference>
<proteinExistence type="predicted"/>
<dbReference type="Proteomes" id="UP000326757">
    <property type="component" value="Unassembled WGS sequence"/>
</dbReference>
<dbReference type="OrthoDB" id="39591at2759"/>
<reference evidence="2 3" key="1">
    <citation type="submission" date="2019-06" db="EMBL/GenBank/DDBJ databases">
        <title>Genome Sequence of the Brown Rot Fungal Pathogen Monilinia laxa.</title>
        <authorList>
            <person name="De Miccolis Angelini R.M."/>
            <person name="Landi L."/>
            <person name="Abate D."/>
            <person name="Pollastro S."/>
            <person name="Romanazzi G."/>
            <person name="Faretra F."/>
        </authorList>
    </citation>
    <scope>NUCLEOTIDE SEQUENCE [LARGE SCALE GENOMIC DNA]</scope>
    <source>
        <strain evidence="2 3">Mlax316</strain>
    </source>
</reference>
<evidence type="ECO:0000313" key="2">
    <source>
        <dbReference type="EMBL" id="KAB8293505.1"/>
    </source>
</evidence>
<dbReference type="EMBL" id="VIGI01000012">
    <property type="protein sequence ID" value="KAB8293505.1"/>
    <property type="molecule type" value="Genomic_DNA"/>
</dbReference>
<gene>
    <name evidence="2" type="ORF">EYC80_007811</name>
</gene>
<accession>A0A5N6JX60</accession>